<comment type="caution">
    <text evidence="2">The sequence shown here is derived from an EMBL/GenBank/DDBJ whole genome shotgun (WGS) entry which is preliminary data.</text>
</comment>
<reference evidence="2" key="1">
    <citation type="submission" date="2021-04" db="EMBL/GenBank/DDBJ databases">
        <authorList>
            <person name="Yoon J."/>
        </authorList>
    </citation>
    <scope>NUCLEOTIDE SEQUENCE</scope>
    <source>
        <strain evidence="2">KMU-90</strain>
    </source>
</reference>
<keyword evidence="1" id="KW-0812">Transmembrane</keyword>
<dbReference type="Proteomes" id="UP000681356">
    <property type="component" value="Unassembled WGS sequence"/>
</dbReference>
<name>A0A8J8B7G9_9RHOB</name>
<keyword evidence="3" id="KW-1185">Reference proteome</keyword>
<keyword evidence="1" id="KW-0472">Membrane</keyword>
<evidence type="ECO:0000313" key="3">
    <source>
        <dbReference type="Proteomes" id="UP000681356"/>
    </source>
</evidence>
<dbReference type="AlphaFoldDB" id="A0A8J8B7G9"/>
<organism evidence="2 3">
    <name type="scientific">Thetidibacter halocola</name>
    <dbReference type="NCBI Taxonomy" id="2827239"/>
    <lineage>
        <taxon>Bacteria</taxon>
        <taxon>Pseudomonadati</taxon>
        <taxon>Pseudomonadota</taxon>
        <taxon>Alphaproteobacteria</taxon>
        <taxon>Rhodobacterales</taxon>
        <taxon>Roseobacteraceae</taxon>
        <taxon>Thetidibacter</taxon>
    </lineage>
</organism>
<evidence type="ECO:0000256" key="1">
    <source>
        <dbReference type="SAM" id="Phobius"/>
    </source>
</evidence>
<gene>
    <name evidence="2" type="ORF">KB874_13485</name>
</gene>
<accession>A0A8J8B7G9</accession>
<keyword evidence="1" id="KW-1133">Transmembrane helix</keyword>
<protein>
    <recommendedName>
        <fullName evidence="4">Peptidase M48 domain-containing protein</fullName>
    </recommendedName>
</protein>
<evidence type="ECO:0000313" key="2">
    <source>
        <dbReference type="EMBL" id="MBS0125101.1"/>
    </source>
</evidence>
<evidence type="ECO:0008006" key="4">
    <source>
        <dbReference type="Google" id="ProtNLM"/>
    </source>
</evidence>
<dbReference type="RefSeq" id="WP_212537065.1">
    <property type="nucleotide sequence ID" value="NZ_JAGTUU010000005.1"/>
</dbReference>
<proteinExistence type="predicted"/>
<feature type="transmembrane region" description="Helical" evidence="1">
    <location>
        <begin position="108"/>
        <end position="126"/>
    </location>
</feature>
<dbReference type="EMBL" id="JAGTUU010000005">
    <property type="protein sequence ID" value="MBS0125101.1"/>
    <property type="molecule type" value="Genomic_DNA"/>
</dbReference>
<sequence length="341" mass="37146">MTALTQFDRLEASGLWRAAPDAQRRDVVVSLGDATLTISDIKGEILAHWSLGAVRRATGPKVPAIFHPDTDPGQTLELAENEREMIEGIDRLLRAIDRRRPRPGKLRMTLTALAVAAFAGAAVFWLPEALERYTVKVVPAVKRTEIGQTLIGHLQRVTGAPCINPQARAPLDRLARRLLGPDAAGRLVVLRDWDGQSAHLPGRFILLDRAIIEDHEDPDVVAGYIVAEALRAAERDPLAELLDFAGLRASLVLLTTGSLPDATLEAYAERLLTLPQTELPHDTLLRAFAAAELRSTPYAYARDITGESTLPLIEADPRAAEGSRPVLTDSDWVRLQGICGA</sequence>